<proteinExistence type="predicted"/>
<dbReference type="AlphaFoldDB" id="A0AAD7HMA7"/>
<dbReference type="EMBL" id="JARKIB010000206">
    <property type="protein sequence ID" value="KAJ7724002.1"/>
    <property type="molecule type" value="Genomic_DNA"/>
</dbReference>
<gene>
    <name evidence="1" type="ORF">B0H16DRAFT_1472599</name>
</gene>
<accession>A0AAD7HMA7</accession>
<keyword evidence="2" id="KW-1185">Reference proteome</keyword>
<evidence type="ECO:0000313" key="1">
    <source>
        <dbReference type="EMBL" id="KAJ7724002.1"/>
    </source>
</evidence>
<reference evidence="1" key="1">
    <citation type="submission" date="2023-03" db="EMBL/GenBank/DDBJ databases">
        <title>Massive genome expansion in bonnet fungi (Mycena s.s.) driven by repeated elements and novel gene families across ecological guilds.</title>
        <authorList>
            <consortium name="Lawrence Berkeley National Laboratory"/>
            <person name="Harder C.B."/>
            <person name="Miyauchi S."/>
            <person name="Viragh M."/>
            <person name="Kuo A."/>
            <person name="Thoen E."/>
            <person name="Andreopoulos B."/>
            <person name="Lu D."/>
            <person name="Skrede I."/>
            <person name="Drula E."/>
            <person name="Henrissat B."/>
            <person name="Morin E."/>
            <person name="Kohler A."/>
            <person name="Barry K."/>
            <person name="LaButti K."/>
            <person name="Morin E."/>
            <person name="Salamov A."/>
            <person name="Lipzen A."/>
            <person name="Mereny Z."/>
            <person name="Hegedus B."/>
            <person name="Baldrian P."/>
            <person name="Stursova M."/>
            <person name="Weitz H."/>
            <person name="Taylor A."/>
            <person name="Grigoriev I.V."/>
            <person name="Nagy L.G."/>
            <person name="Martin F."/>
            <person name="Kauserud H."/>
        </authorList>
    </citation>
    <scope>NUCLEOTIDE SEQUENCE</scope>
    <source>
        <strain evidence="1">CBHHK182m</strain>
    </source>
</reference>
<dbReference type="Proteomes" id="UP001215598">
    <property type="component" value="Unassembled WGS sequence"/>
</dbReference>
<protein>
    <submittedName>
        <fullName evidence="1">Uncharacterized protein</fullName>
    </submittedName>
</protein>
<comment type="caution">
    <text evidence="1">The sequence shown here is derived from an EMBL/GenBank/DDBJ whole genome shotgun (WGS) entry which is preliminary data.</text>
</comment>
<sequence length="276" mass="30225">MAQATTRLQGPKGFIIAPTAKELCQFANHSTRIKPELLNEPANTTQTNAWTRAPVLRLKAPGINKIEPSKVHLIPQVVHTGEYSSTHRAGGGENLRNSVTICLKVTSLNEGNYTLLEEKSGSHPKETLKPGFNILCLVQLAEFLLTAAFATTDLSMPRKGVSGKILTRAPAAPFSIEKTNAVLTHQPSACGGERWSGSRAVHEYECGIHTRELQTGAPPEFLKHFSVIFLGNIDQHQLTKPTPAAKKNHDLMLEDNVKTLKKVDMYLNSAQGPNFF</sequence>
<name>A0AAD7HMA7_9AGAR</name>
<organism evidence="1 2">
    <name type="scientific">Mycena metata</name>
    <dbReference type="NCBI Taxonomy" id="1033252"/>
    <lineage>
        <taxon>Eukaryota</taxon>
        <taxon>Fungi</taxon>
        <taxon>Dikarya</taxon>
        <taxon>Basidiomycota</taxon>
        <taxon>Agaricomycotina</taxon>
        <taxon>Agaricomycetes</taxon>
        <taxon>Agaricomycetidae</taxon>
        <taxon>Agaricales</taxon>
        <taxon>Marasmiineae</taxon>
        <taxon>Mycenaceae</taxon>
        <taxon>Mycena</taxon>
    </lineage>
</organism>
<evidence type="ECO:0000313" key="2">
    <source>
        <dbReference type="Proteomes" id="UP001215598"/>
    </source>
</evidence>